<sequence length="107" mass="11780">MRPECALAVAQAMGRSLTQPELKGIEGRLRRNMRQLARTDAEWQAKTTSERMAAAAKKAGDELVAEQMLSKRRVALTILAHGRADAHPGAGWLEAVHRHAAHPRQPL</sequence>
<name>A0AA42LLL3_9GAMM</name>
<dbReference type="Proteomes" id="UP001161137">
    <property type="component" value="Unassembled WGS sequence"/>
</dbReference>
<proteinExistence type="predicted"/>
<dbReference type="RefSeq" id="WP_279836816.1">
    <property type="nucleotide sequence ID" value="NZ_JAOCDH010000012.1"/>
</dbReference>
<evidence type="ECO:0000313" key="1">
    <source>
        <dbReference type="EMBL" id="MDH0702120.1"/>
    </source>
</evidence>
<reference evidence="1" key="1">
    <citation type="submission" date="2022-09" db="EMBL/GenBank/DDBJ databases">
        <title>Intensive care unit water sources are persistently colonized with multi-drug resistant bacteria and are the site of extensive horizontal gene transfer of antibiotic resistance genes.</title>
        <authorList>
            <person name="Diorio-Toth L."/>
        </authorList>
    </citation>
    <scope>NUCLEOTIDE SEQUENCE</scope>
    <source>
        <strain evidence="1">GD03863</strain>
    </source>
</reference>
<dbReference type="EMBL" id="JAOCDH010000012">
    <property type="protein sequence ID" value="MDH0702120.1"/>
    <property type="molecule type" value="Genomic_DNA"/>
</dbReference>
<protein>
    <submittedName>
        <fullName evidence="1">Uncharacterized protein</fullName>
    </submittedName>
</protein>
<evidence type="ECO:0000313" key="2">
    <source>
        <dbReference type="Proteomes" id="UP001161137"/>
    </source>
</evidence>
<organism evidence="1 2">
    <name type="scientific">Ectopseudomonas toyotomiensis</name>
    <dbReference type="NCBI Taxonomy" id="554344"/>
    <lineage>
        <taxon>Bacteria</taxon>
        <taxon>Pseudomonadati</taxon>
        <taxon>Pseudomonadota</taxon>
        <taxon>Gammaproteobacteria</taxon>
        <taxon>Pseudomonadales</taxon>
        <taxon>Pseudomonadaceae</taxon>
        <taxon>Ectopseudomonas</taxon>
    </lineage>
</organism>
<gene>
    <name evidence="1" type="ORF">N5D41_11545</name>
</gene>
<accession>A0AA42LLL3</accession>
<dbReference type="AlphaFoldDB" id="A0AA42LLL3"/>
<comment type="caution">
    <text evidence="1">The sequence shown here is derived from an EMBL/GenBank/DDBJ whole genome shotgun (WGS) entry which is preliminary data.</text>
</comment>